<gene>
    <name evidence="1" type="ORF">DLM_3711</name>
</gene>
<reference evidence="2" key="3">
    <citation type="journal article" date="2017" name="Plant Physiol. Biochem.">
        <title>Differential oxidative and antioxidative response of duckweed Lemna minor toward plant growth promoting/inhibiting bacteria.</title>
        <authorList>
            <person name="Ishizawa H."/>
            <person name="Kuroda M."/>
            <person name="Morikawa M."/>
            <person name="Ike M."/>
        </authorList>
    </citation>
    <scope>NUCLEOTIDE SEQUENCE [LARGE SCALE GENOMIC DNA]</scope>
    <source>
        <strain evidence="2">H3</strain>
    </source>
</reference>
<accession>A0A3G9GIG0</accession>
<dbReference type="EMBL" id="AP018823">
    <property type="protein sequence ID" value="BBF87295.1"/>
    <property type="molecule type" value="Genomic_DNA"/>
</dbReference>
<proteinExistence type="predicted"/>
<organism evidence="1 2">
    <name type="scientific">Aquitalea magnusonii</name>
    <dbReference type="NCBI Taxonomy" id="332411"/>
    <lineage>
        <taxon>Bacteria</taxon>
        <taxon>Pseudomonadati</taxon>
        <taxon>Pseudomonadota</taxon>
        <taxon>Betaproteobacteria</taxon>
        <taxon>Neisseriales</taxon>
        <taxon>Chromobacteriaceae</taxon>
        <taxon>Aquitalea</taxon>
    </lineage>
</organism>
<dbReference type="KEGG" id="amah:DLM_3711"/>
<dbReference type="Proteomes" id="UP000198290">
    <property type="component" value="Chromosome"/>
</dbReference>
<keyword evidence="2" id="KW-1185">Reference proteome</keyword>
<reference evidence="1 2" key="2">
    <citation type="journal article" date="2017" name="Genome Announc.">
        <title>Draft genome sequence of Aquitalea magnusonii strain H3, a plant growth-promoting bacterium of duckweed Lemna minor.</title>
        <authorList>
            <person name="Ishizawa H."/>
            <person name="Kuroda M."/>
            <person name="Ike M."/>
        </authorList>
    </citation>
    <scope>NUCLEOTIDE SEQUENCE [LARGE SCALE GENOMIC DNA]</scope>
    <source>
        <strain evidence="1 2">H3</strain>
    </source>
</reference>
<evidence type="ECO:0000313" key="1">
    <source>
        <dbReference type="EMBL" id="BBF87295.1"/>
    </source>
</evidence>
<sequence length="43" mass="4450">MPAACDNRPGHAGQQGRCQYNAGGGYPTVFGDFGLVARRGKPA</sequence>
<reference evidence="2" key="1">
    <citation type="journal article" date="2017" name="Biotechnol. Biofuels">
        <title>Evaluation of environmental bacterial communities as a factor affecting the growth of duckweed Lemna minor.</title>
        <authorList>
            <person name="Ishizawa H."/>
            <person name="Kuroda M."/>
            <person name="Morikawa M."/>
            <person name="Ike M."/>
        </authorList>
    </citation>
    <scope>NUCLEOTIDE SEQUENCE [LARGE SCALE GENOMIC DNA]</scope>
    <source>
        <strain evidence="2">H3</strain>
    </source>
</reference>
<name>A0A3G9GIG0_9NEIS</name>
<dbReference type="AlphaFoldDB" id="A0A3G9GIG0"/>
<protein>
    <submittedName>
        <fullName evidence="1">Uncharacterized protein</fullName>
    </submittedName>
</protein>
<evidence type="ECO:0000313" key="2">
    <source>
        <dbReference type="Proteomes" id="UP000198290"/>
    </source>
</evidence>